<dbReference type="OMA" id="HEVYRKQ"/>
<feature type="compositionally biased region" description="Basic and acidic residues" evidence="2">
    <location>
        <begin position="263"/>
        <end position="273"/>
    </location>
</feature>
<dbReference type="InParanoid" id="D5GB09"/>
<sequence length="605" mass="66331">MADTDAAKAEKIAAAKRRFEQLKKQKGKKKGSVTPASTTGETSKSPVQTEQAEASEAPSPTEGQLVEENAKELAAEAGEVAETPAAAAEVVNSDASSPMTPADPESSHSPVASLGGAGAAAHSRAASIHARRQSASGFRRPSITAADIVRSSNKSPLSPGETVPDIYRKQATTISELTESVERLEAEVERLKEKEKKLSEVTVQKDEAQETLAGVKTELKEAVERAEAAATERKAREEELEKLKSEVATLTRQMSHLTSQISQKDKAISDLKLHSSSSSSTQDRESLTAKEDQIENMEMDISKLRGDLERANKSLAESQSALATAEGKVKGLEESQEDVAKELEENKKKLDKAAERLVAEGAARSSAETKITSVQAEFESASATVKSQAGSISSWEKDYNTLKTMYRDTDMKGQESQKKASALERENKNLTTQVLELRKRTTHLESENATLRSSLEKAISDARRGTGSMPQDDELVDELEDDGRKRLEAKVRQLEQQLQQERSRWYTSEKQGLASASAPPRSTQQHQQEFLDVDLNAGDGQHHPRGGGNDHLYAAQMEEERRQMEAQRLERIKEVKRGLANWKGWRLDMTAGGGYGVNFREMFEV</sequence>
<dbReference type="eggNOG" id="ENOG502S2WH">
    <property type="taxonomic scope" value="Eukaryota"/>
</dbReference>
<feature type="region of interest" description="Disordered" evidence="2">
    <location>
        <begin position="251"/>
        <end position="337"/>
    </location>
</feature>
<feature type="region of interest" description="Disordered" evidence="2">
    <location>
        <begin position="1"/>
        <end position="166"/>
    </location>
</feature>
<proteinExistence type="predicted"/>
<dbReference type="AlphaFoldDB" id="D5GB09"/>
<reference evidence="3 4" key="1">
    <citation type="journal article" date="2010" name="Nature">
        <title>Perigord black truffle genome uncovers evolutionary origins and mechanisms of symbiosis.</title>
        <authorList>
            <person name="Martin F."/>
            <person name="Kohler A."/>
            <person name="Murat C."/>
            <person name="Balestrini R."/>
            <person name="Coutinho P.M."/>
            <person name="Jaillon O."/>
            <person name="Montanini B."/>
            <person name="Morin E."/>
            <person name="Noel B."/>
            <person name="Percudani R."/>
            <person name="Porcel B."/>
            <person name="Rubini A."/>
            <person name="Amicucci A."/>
            <person name="Amselem J."/>
            <person name="Anthouard V."/>
            <person name="Arcioni S."/>
            <person name="Artiguenave F."/>
            <person name="Aury J.M."/>
            <person name="Ballario P."/>
            <person name="Bolchi A."/>
            <person name="Brenna A."/>
            <person name="Brun A."/>
            <person name="Buee M."/>
            <person name="Cantarel B."/>
            <person name="Chevalier G."/>
            <person name="Couloux A."/>
            <person name="Da Silva C."/>
            <person name="Denoeud F."/>
            <person name="Duplessis S."/>
            <person name="Ghignone S."/>
            <person name="Hilselberger B."/>
            <person name="Iotti M."/>
            <person name="Marcais B."/>
            <person name="Mello A."/>
            <person name="Miranda M."/>
            <person name="Pacioni G."/>
            <person name="Quesneville H."/>
            <person name="Riccioni C."/>
            <person name="Ruotolo R."/>
            <person name="Splivallo R."/>
            <person name="Stocchi V."/>
            <person name="Tisserant E."/>
            <person name="Viscomi A.R."/>
            <person name="Zambonelli A."/>
            <person name="Zampieri E."/>
            <person name="Henrissat B."/>
            <person name="Lebrun M.H."/>
            <person name="Paolocci F."/>
            <person name="Bonfante P."/>
            <person name="Ottonello S."/>
            <person name="Wincker P."/>
        </authorList>
    </citation>
    <scope>NUCLEOTIDE SEQUENCE [LARGE SCALE GENOMIC DNA]</scope>
    <source>
        <strain evidence="3 4">Mel28</strain>
    </source>
</reference>
<name>D5GB09_TUBMM</name>
<dbReference type="HOGENOM" id="CLU_016578_0_0_1"/>
<feature type="compositionally biased region" description="Basic and acidic residues" evidence="2">
    <location>
        <begin position="327"/>
        <end position="337"/>
    </location>
</feature>
<feature type="compositionally biased region" description="Low complexity" evidence="2">
    <location>
        <begin position="75"/>
        <end position="91"/>
    </location>
</feature>
<dbReference type="GeneID" id="9182550"/>
<feature type="compositionally biased region" description="Low complexity" evidence="2">
    <location>
        <begin position="119"/>
        <end position="136"/>
    </location>
</feature>
<accession>D5GB09</accession>
<feature type="compositionally biased region" description="Basic and acidic residues" evidence="2">
    <location>
        <begin position="300"/>
        <end position="312"/>
    </location>
</feature>
<feature type="compositionally biased region" description="Basic and acidic residues" evidence="2">
    <location>
        <begin position="1"/>
        <end position="23"/>
    </location>
</feature>
<dbReference type="SUPFAM" id="SSF57997">
    <property type="entry name" value="Tropomyosin"/>
    <property type="match status" value="1"/>
</dbReference>
<keyword evidence="1" id="KW-0175">Coiled coil</keyword>
<feature type="compositionally biased region" description="Polar residues" evidence="2">
    <location>
        <begin position="251"/>
        <end position="262"/>
    </location>
</feature>
<feature type="compositionally biased region" description="Polar residues" evidence="2">
    <location>
        <begin position="34"/>
        <end position="52"/>
    </location>
</feature>
<feature type="coiled-coil region" evidence="1">
    <location>
        <begin position="413"/>
        <end position="447"/>
    </location>
</feature>
<dbReference type="Gene3D" id="1.10.287.1490">
    <property type="match status" value="1"/>
</dbReference>
<gene>
    <name evidence="3" type="ORF">GSTUM_00005393001</name>
</gene>
<dbReference type="KEGG" id="tml:GSTUM_00005393001"/>
<dbReference type="STRING" id="656061.D5GB09"/>
<evidence type="ECO:0000313" key="4">
    <source>
        <dbReference type="Proteomes" id="UP000006911"/>
    </source>
</evidence>
<dbReference type="Proteomes" id="UP000006911">
    <property type="component" value="Unassembled WGS sequence"/>
</dbReference>
<dbReference type="PANTHER" id="PTHR23159:SF31">
    <property type="entry name" value="CENTROSOME-ASSOCIATED PROTEIN CEP250 ISOFORM X1"/>
    <property type="match status" value="1"/>
</dbReference>
<feature type="compositionally biased region" description="Basic and acidic residues" evidence="2">
    <location>
        <begin position="282"/>
        <end position="293"/>
    </location>
</feature>
<evidence type="ECO:0000256" key="1">
    <source>
        <dbReference type="SAM" id="Coils"/>
    </source>
</evidence>
<evidence type="ECO:0000313" key="3">
    <source>
        <dbReference type="EMBL" id="CAZ81702.1"/>
    </source>
</evidence>
<feature type="region of interest" description="Disordered" evidence="2">
    <location>
        <begin position="500"/>
        <end position="527"/>
    </location>
</feature>
<organism evidence="3 4">
    <name type="scientific">Tuber melanosporum (strain Mel28)</name>
    <name type="common">Perigord black truffle</name>
    <dbReference type="NCBI Taxonomy" id="656061"/>
    <lineage>
        <taxon>Eukaryota</taxon>
        <taxon>Fungi</taxon>
        <taxon>Dikarya</taxon>
        <taxon>Ascomycota</taxon>
        <taxon>Pezizomycotina</taxon>
        <taxon>Pezizomycetes</taxon>
        <taxon>Pezizales</taxon>
        <taxon>Tuberaceae</taxon>
        <taxon>Tuber</taxon>
    </lineage>
</organism>
<protein>
    <submittedName>
        <fullName evidence="3">(Perigord truffle) hypothetical protein</fullName>
    </submittedName>
</protein>
<dbReference type="RefSeq" id="XP_002837511.1">
    <property type="nucleotide sequence ID" value="XM_002837465.1"/>
</dbReference>
<keyword evidence="4" id="KW-1185">Reference proteome</keyword>
<dbReference type="PANTHER" id="PTHR23159">
    <property type="entry name" value="CENTROSOMAL PROTEIN 2"/>
    <property type="match status" value="1"/>
</dbReference>
<dbReference type="EMBL" id="FN430086">
    <property type="protein sequence ID" value="CAZ81702.1"/>
    <property type="molecule type" value="Genomic_DNA"/>
</dbReference>
<evidence type="ECO:0000256" key="2">
    <source>
        <dbReference type="SAM" id="MobiDB-lite"/>
    </source>
</evidence>